<sequence length="285" mass="31381">MDKFYIIPDSGAGGLIDISDNEFYAVGPGMRGHDMPPHVQLDIKLPVDPGSAHVTTQIGTRRVFTPLLIGGSTPVEFREKKNDLIVGTYNQQVVFRFDRDDTPARDLYCRYVSGLEGGLQKGKTWLNTVLVVTASDPFYYANSLAVSKDFTVGEAQLTLPWPPVRVAAGQLAEDMVETNVGEVLSWPVWELHGPFTYAKLEHVDLGKSFEITATIAEGEIIDIDTRTLIKTVEDRTTGDNFWDLVSPGGEMFPIVPGVNNMSVTLNDATLVSKVSLAYTPRFLRA</sequence>
<organism evidence="2">
    <name type="scientific">marine sediment metagenome</name>
    <dbReference type="NCBI Taxonomy" id="412755"/>
    <lineage>
        <taxon>unclassified sequences</taxon>
        <taxon>metagenomes</taxon>
        <taxon>ecological metagenomes</taxon>
    </lineage>
</organism>
<evidence type="ECO:0000313" key="2">
    <source>
        <dbReference type="EMBL" id="KKM80253.1"/>
    </source>
</evidence>
<dbReference type="AlphaFoldDB" id="A0A0F9KE75"/>
<protein>
    <recommendedName>
        <fullName evidence="1">Siphovirus-type tail component C-terminal domain-containing protein</fullName>
    </recommendedName>
</protein>
<proteinExistence type="predicted"/>
<accession>A0A0F9KE75</accession>
<dbReference type="EMBL" id="LAZR01008211">
    <property type="protein sequence ID" value="KKM80253.1"/>
    <property type="molecule type" value="Genomic_DNA"/>
</dbReference>
<name>A0A0F9KE75_9ZZZZ</name>
<comment type="caution">
    <text evidence="2">The sequence shown here is derived from an EMBL/GenBank/DDBJ whole genome shotgun (WGS) entry which is preliminary data.</text>
</comment>
<dbReference type="InterPro" id="IPR054738">
    <property type="entry name" value="Siphovirus-type_tail_C"/>
</dbReference>
<feature type="domain" description="Siphovirus-type tail component C-terminal" evidence="1">
    <location>
        <begin position="181"/>
        <end position="282"/>
    </location>
</feature>
<dbReference type="Pfam" id="PF22768">
    <property type="entry name" value="SPP1_Dit"/>
    <property type="match status" value="1"/>
</dbReference>
<reference evidence="2" key="1">
    <citation type="journal article" date="2015" name="Nature">
        <title>Complex archaea that bridge the gap between prokaryotes and eukaryotes.</title>
        <authorList>
            <person name="Spang A."/>
            <person name="Saw J.H."/>
            <person name="Jorgensen S.L."/>
            <person name="Zaremba-Niedzwiedzka K."/>
            <person name="Martijn J."/>
            <person name="Lind A.E."/>
            <person name="van Eijk R."/>
            <person name="Schleper C."/>
            <person name="Guy L."/>
            <person name="Ettema T.J."/>
        </authorList>
    </citation>
    <scope>NUCLEOTIDE SEQUENCE</scope>
</reference>
<evidence type="ECO:0000259" key="1">
    <source>
        <dbReference type="Pfam" id="PF22768"/>
    </source>
</evidence>
<gene>
    <name evidence="2" type="ORF">LCGC14_1341740</name>
</gene>